<reference evidence="15" key="1">
    <citation type="journal article" date="2016" name="Proc. Natl. Acad. Sci. U.S.A.">
        <title>Chromosome-level assembly of Arabidopsis thaliana Ler reveals the extent of translocation and inversion polymorphisms.</title>
        <authorList>
            <person name="Zapata L."/>
            <person name="Ding J."/>
            <person name="Willing E.M."/>
            <person name="Hartwig B."/>
            <person name="Bezdan D."/>
            <person name="Jiao W.B."/>
            <person name="Patel V."/>
            <person name="Velikkakam James G."/>
            <person name="Koornneef M."/>
            <person name="Ossowski S."/>
            <person name="Schneeberger K."/>
        </authorList>
    </citation>
    <scope>NUCLEOTIDE SEQUENCE [LARGE SCALE GENOMIC DNA]</scope>
    <source>
        <strain evidence="15">cv. Landsberg erecta</strain>
    </source>
</reference>
<dbReference type="SUPFAM" id="SSF69742">
    <property type="entry name" value="Glutamyl tRNA-reductase catalytic, N-terminal domain"/>
    <property type="match status" value="1"/>
</dbReference>
<dbReference type="PANTHER" id="PTHR47459">
    <property type="entry name" value="KINESIN LIGHT CHAIN-RELATED"/>
    <property type="match status" value="1"/>
</dbReference>
<dbReference type="InterPro" id="IPR000343">
    <property type="entry name" value="4pyrrol_synth_GluRdtase"/>
</dbReference>
<evidence type="ECO:0000256" key="10">
    <source>
        <dbReference type="RuleBase" id="RU000584"/>
    </source>
</evidence>
<keyword evidence="5 10" id="KW-0521">NADP</keyword>
<dbReference type="Gene3D" id="1.25.40.10">
    <property type="entry name" value="Tetratricopeptide repeat domain"/>
    <property type="match status" value="2"/>
</dbReference>
<feature type="repeat" description="TPR" evidence="9">
    <location>
        <begin position="948"/>
        <end position="981"/>
    </location>
</feature>
<dbReference type="InterPro" id="IPR036453">
    <property type="entry name" value="GluRdtase_dimer_dom_sf"/>
</dbReference>
<dbReference type="Gene3D" id="3.40.50.720">
    <property type="entry name" value="NAD(P)-binding Rossmann-like Domain"/>
    <property type="match status" value="1"/>
</dbReference>
<feature type="domain" description="Quinate/shikimate 5-dehydrogenase/glutamyl-tRNA reductase" evidence="12">
    <location>
        <begin position="250"/>
        <end position="390"/>
    </location>
</feature>
<comment type="pathway">
    <text evidence="1 10">Porphyrin-containing compound metabolism; protoporphyrin-IX biosynthesis; 5-aminolevulinate from L-glutamyl-tRNA(Glu): step 1/2.</text>
</comment>
<dbReference type="InterPro" id="IPR015896">
    <property type="entry name" value="4pyrrol_synth_GluRdtase_dimer"/>
</dbReference>
<feature type="domain" description="Glutamyl-tRNA reductase N-terminal" evidence="13">
    <location>
        <begin position="86"/>
        <end position="235"/>
    </location>
</feature>
<dbReference type="Gene3D" id="3.30.460.30">
    <property type="entry name" value="Glutamyl-tRNA reductase, N-terminal domain"/>
    <property type="match status" value="1"/>
</dbReference>
<evidence type="ECO:0000313" key="15">
    <source>
        <dbReference type="Proteomes" id="UP000078284"/>
    </source>
</evidence>
<evidence type="ECO:0000256" key="3">
    <source>
        <dbReference type="ARBA" id="ARBA00005916"/>
    </source>
</evidence>
<evidence type="ECO:0000259" key="12">
    <source>
        <dbReference type="Pfam" id="PF01488"/>
    </source>
</evidence>
<dbReference type="PROSITE" id="PS50005">
    <property type="entry name" value="TPR"/>
    <property type="match status" value="1"/>
</dbReference>
<dbReference type="Proteomes" id="UP000078284">
    <property type="component" value="Chromosome 2"/>
</dbReference>
<dbReference type="NCBIfam" id="TIGR01035">
    <property type="entry name" value="hemA"/>
    <property type="match status" value="1"/>
</dbReference>
<evidence type="ECO:0000256" key="1">
    <source>
        <dbReference type="ARBA" id="ARBA00005059"/>
    </source>
</evidence>
<evidence type="ECO:0000313" key="14">
    <source>
        <dbReference type="EMBL" id="OAP09811.1"/>
    </source>
</evidence>
<name>A0A178VWP7_ARATH</name>
<dbReference type="InterPro" id="IPR015895">
    <property type="entry name" value="4pyrrol_synth_GluRdtase_N"/>
</dbReference>
<evidence type="ECO:0000256" key="7">
    <source>
        <dbReference type="ARBA" id="ARBA00023244"/>
    </source>
</evidence>
<dbReference type="EMBL" id="LUHQ01000002">
    <property type="protein sequence ID" value="OAP09811.1"/>
    <property type="molecule type" value="Genomic_DNA"/>
</dbReference>
<evidence type="ECO:0000256" key="5">
    <source>
        <dbReference type="ARBA" id="ARBA00022857"/>
    </source>
</evidence>
<dbReference type="SUPFAM" id="SSF48452">
    <property type="entry name" value="TPR-like"/>
    <property type="match status" value="3"/>
</dbReference>
<dbReference type="InterPro" id="IPR019734">
    <property type="entry name" value="TPR_rpt"/>
</dbReference>
<comment type="caution">
    <text evidence="14">The sequence shown here is derived from an EMBL/GenBank/DDBJ whole genome shotgun (WGS) entry which is preliminary data.</text>
</comment>
<dbReference type="Pfam" id="PF05201">
    <property type="entry name" value="GlutR_N"/>
    <property type="match status" value="1"/>
</dbReference>
<keyword evidence="6 10" id="KW-0560">Oxidoreductase</keyword>
<dbReference type="HAMAP" id="MF_00087">
    <property type="entry name" value="Glu_tRNA_reductase"/>
    <property type="match status" value="1"/>
</dbReference>
<evidence type="ECO:0000259" key="13">
    <source>
        <dbReference type="Pfam" id="PF05201"/>
    </source>
</evidence>
<dbReference type="SUPFAM" id="SSF69075">
    <property type="entry name" value="Glutamyl tRNA-reductase dimerization domain"/>
    <property type="match status" value="1"/>
</dbReference>
<comment type="catalytic activity">
    <reaction evidence="8 10">
        <text>(S)-4-amino-5-oxopentanoate + tRNA(Glu) + NADP(+) = L-glutamyl-tRNA(Glu) + NADPH + H(+)</text>
        <dbReference type="Rhea" id="RHEA:12344"/>
        <dbReference type="Rhea" id="RHEA-COMP:9663"/>
        <dbReference type="Rhea" id="RHEA-COMP:9680"/>
        <dbReference type="ChEBI" id="CHEBI:15378"/>
        <dbReference type="ChEBI" id="CHEBI:57501"/>
        <dbReference type="ChEBI" id="CHEBI:57783"/>
        <dbReference type="ChEBI" id="CHEBI:58349"/>
        <dbReference type="ChEBI" id="CHEBI:78442"/>
        <dbReference type="ChEBI" id="CHEBI:78520"/>
        <dbReference type="EC" id="1.2.1.70"/>
    </reaction>
</comment>
<dbReference type="InterPro" id="IPR011990">
    <property type="entry name" value="TPR-like_helical_dom_sf"/>
</dbReference>
<dbReference type="FunFam" id="3.30.460.30:FF:000001">
    <property type="entry name" value="Glutamyl-tRNA reductase"/>
    <property type="match status" value="1"/>
</dbReference>
<dbReference type="Pfam" id="PF00745">
    <property type="entry name" value="GlutR_dimer"/>
    <property type="match status" value="1"/>
</dbReference>
<dbReference type="GO" id="GO:0006782">
    <property type="term" value="P:protoporphyrinogen IX biosynthetic process"/>
    <property type="evidence" value="ECO:0007669"/>
    <property type="project" value="UniProtKB-UniPathway"/>
</dbReference>
<dbReference type="PANTHER" id="PTHR47459:SF1">
    <property type="entry name" value="KINESIN LIGHT CHAIN-RELATED"/>
    <property type="match status" value="1"/>
</dbReference>
<dbReference type="PROSITE" id="PS00747">
    <property type="entry name" value="GLUTR"/>
    <property type="match status" value="1"/>
</dbReference>
<dbReference type="FunFam" id="3.40.50.720:FF:000031">
    <property type="entry name" value="Glutamyl-tRNA reductase"/>
    <property type="match status" value="1"/>
</dbReference>
<dbReference type="Pfam" id="PF13181">
    <property type="entry name" value="TPR_8"/>
    <property type="match status" value="1"/>
</dbReference>
<evidence type="ECO:0000256" key="4">
    <source>
        <dbReference type="ARBA" id="ARBA00012970"/>
    </source>
</evidence>
<dbReference type="SUPFAM" id="SSF51735">
    <property type="entry name" value="NAD(P)-binding Rossmann-fold domains"/>
    <property type="match status" value="1"/>
</dbReference>
<dbReference type="Pfam" id="PF13424">
    <property type="entry name" value="TPR_12"/>
    <property type="match status" value="2"/>
</dbReference>
<evidence type="ECO:0000256" key="6">
    <source>
        <dbReference type="ARBA" id="ARBA00023002"/>
    </source>
</evidence>
<dbReference type="CDD" id="cd05213">
    <property type="entry name" value="NAD_bind_Glutamyl_tRNA_reduct"/>
    <property type="match status" value="1"/>
</dbReference>
<dbReference type="UniPathway" id="UPA00251">
    <property type="reaction ID" value="UER00316"/>
</dbReference>
<protein>
    <recommendedName>
        <fullName evidence="4 10">Glutamyl-tRNA reductase</fullName>
        <ecNumber evidence="4 10">1.2.1.70</ecNumber>
    </recommendedName>
</protein>
<dbReference type="AlphaFoldDB" id="A0A178VWP7"/>
<evidence type="ECO:0000256" key="2">
    <source>
        <dbReference type="ARBA" id="ARBA00005173"/>
    </source>
</evidence>
<sequence length="1151" mass="128564">MAVYNASVVLSPNLETSSSWYHHNPSSSLDLIRIHTLPMNKMTRRGLIQRVRCETSPSSDSSPLDKLKNSPAIDRYTRERSSIVVIGLSFHTSPLEMRERLAIPEAEWPLAITQLCALNHIEEAAVLSTCNRIEIYVSALSRYRGVKEVTEWMSKRSGIPVSDICQHRFLLYNKDATQHLFQVSAGLESLVIGENQIQSQVRKAEQVVKQEGFGRIISTLFEKANKAGKRVRAQTNIASGAVSVSSAAVELALTKLPGSVSSAMMLVIGAGEMGKRIIEHLVAKGCTKMVVMNRSEDKVAAIRKEMQSGVEIIYKPLDEILACAAEAKVIFTSTSSETPLFLKEHVEILPPCPADYARLFVDISVPRNVGSCVAELDSARVYNVDDLKEVVAANKEDRARKSMEALPIIREETIEFEGWRDSLQTFPTIRKLRSKTERIRAECVEKLISKHGNGMDKKTREAVEKQTRIIVNNILDYPMKHLRYDGTGSSKLRETLENMQAVNRIYELDGELLEEKIRAKKDKNERIFSTRAPAMKSLSISLIRRLHFHKIRPIPLSIHLNAASSSSSSSSLISPAREISTSCRRTNDLIKRQFWVNPYRNLNTHVEEPPEISSSDKEKIDLEEAFESANTTDEMVRLFKEMELSFEGNELGLSALKLGLHLDREGEDPEKVLSYADKALKSFDGDGNKPNLLVAMASQLMGSANYGLKRFSDSLGYLNRANRILVKLEADGDCVVEDVRPVLHAVQLELANVKNAMGRREEAIENLKKSLEIKEMTFDEDSKEMGVANRSLADAYVAVLNFNEALPYALKALEIHKKELGNNSAEVAQDRRLLGVIYSGLEQHDKALEQNRLSQRVLKNWGMKLELIRAEIDAANMKVALGKYEEAIDILKSVVQQTDKDSEMRAMVFISMSKALVNQQKFAESKRCLEFACEILEKKETALPVEVAEAYSEVAMQYESMNEFETAISLLQKTLGILEKLPQEQHSEGSVSARIGWLLLFSGRVSQAVPYLESAAERLKESFGAKHFGVGYVYNNLGAAYLELGRPQSAAQMFAVAKDIMDVSLGPNHVDSIDACQNLSKAYAGMGNYSLAVEFQQRVINAWDNHGDSAKDEMKEAKRLLEDLRLKARGGVSTNKLLNKALPLPKPSHSS</sequence>
<dbReference type="ExpressionAtlas" id="A0A178VWP7">
    <property type="expression patterns" value="baseline and differential"/>
</dbReference>
<feature type="domain" description="Tetrapyrrole biosynthesis glutamyl-tRNA reductase dimerisation" evidence="11">
    <location>
        <begin position="405"/>
        <end position="508"/>
    </location>
</feature>
<evidence type="ECO:0000259" key="11">
    <source>
        <dbReference type="Pfam" id="PF00745"/>
    </source>
</evidence>
<keyword evidence="7 10" id="KW-0627">Porphyrin biosynthesis</keyword>
<evidence type="ECO:0000256" key="9">
    <source>
        <dbReference type="PROSITE-ProRule" id="PRU00339"/>
    </source>
</evidence>
<dbReference type="EC" id="1.2.1.70" evidence="4 10"/>
<gene>
    <name evidence="14" type="ordered locus">AXX17_At2g27450</name>
</gene>
<dbReference type="SMART" id="SM00028">
    <property type="entry name" value="TPR"/>
    <property type="match status" value="9"/>
</dbReference>
<evidence type="ECO:0000256" key="8">
    <source>
        <dbReference type="ARBA" id="ARBA00047464"/>
    </source>
</evidence>
<comment type="pathway">
    <text evidence="2">Porphyrin-containing compound metabolism; chlorophyll biosynthesis.</text>
</comment>
<dbReference type="InterPro" id="IPR036291">
    <property type="entry name" value="NAD(P)-bd_dom_sf"/>
</dbReference>
<dbReference type="InterPro" id="IPR018214">
    <property type="entry name" value="GluRdtase_CS"/>
</dbReference>
<accession>A0A178VWP7</accession>
<dbReference type="GO" id="GO:0050661">
    <property type="term" value="F:NADP binding"/>
    <property type="evidence" value="ECO:0007669"/>
    <property type="project" value="InterPro"/>
</dbReference>
<comment type="similarity">
    <text evidence="3 10">Belongs to the glutamyl-tRNA reductase family.</text>
</comment>
<dbReference type="InterPro" id="IPR036343">
    <property type="entry name" value="GluRdtase_N_sf"/>
</dbReference>
<proteinExistence type="inferred from homology"/>
<organism evidence="14 15">
    <name type="scientific">Arabidopsis thaliana</name>
    <name type="common">Mouse-ear cress</name>
    <dbReference type="NCBI Taxonomy" id="3702"/>
    <lineage>
        <taxon>Eukaryota</taxon>
        <taxon>Viridiplantae</taxon>
        <taxon>Streptophyta</taxon>
        <taxon>Embryophyta</taxon>
        <taxon>Tracheophyta</taxon>
        <taxon>Spermatophyta</taxon>
        <taxon>Magnoliopsida</taxon>
        <taxon>eudicotyledons</taxon>
        <taxon>Gunneridae</taxon>
        <taxon>Pentapetalae</taxon>
        <taxon>rosids</taxon>
        <taxon>malvids</taxon>
        <taxon>Brassicales</taxon>
        <taxon>Brassicaceae</taxon>
        <taxon>Camelineae</taxon>
        <taxon>Arabidopsis</taxon>
    </lineage>
</organism>
<keyword evidence="9" id="KW-0802">TPR repeat</keyword>
<dbReference type="GO" id="GO:0008883">
    <property type="term" value="F:glutamyl-tRNA reductase activity"/>
    <property type="evidence" value="ECO:0007669"/>
    <property type="project" value="UniProtKB-EC"/>
</dbReference>
<dbReference type="InterPro" id="IPR006151">
    <property type="entry name" value="Shikm_DH/Glu-tRNA_Rdtase"/>
</dbReference>
<dbReference type="Pfam" id="PF01488">
    <property type="entry name" value="Shikimate_DH"/>
    <property type="match status" value="1"/>
</dbReference>